<dbReference type="EC" id="4.2.1.130" evidence="1"/>
<dbReference type="GO" id="GO:0019172">
    <property type="term" value="F:glyoxalase III activity"/>
    <property type="evidence" value="ECO:0007669"/>
    <property type="project" value="UniProtKB-EC"/>
</dbReference>
<comment type="caution">
    <text evidence="7">The sequence shown here is derived from an EMBL/GenBank/DDBJ whole genome shotgun (WGS) entry which is preliminary data.</text>
</comment>
<dbReference type="Proteomes" id="UP001149165">
    <property type="component" value="Unassembled WGS sequence"/>
</dbReference>
<evidence type="ECO:0000256" key="4">
    <source>
        <dbReference type="ARBA" id="ARBA00038493"/>
    </source>
</evidence>
<dbReference type="InterPro" id="IPR002818">
    <property type="entry name" value="DJ-1/PfpI"/>
</dbReference>
<evidence type="ECO:0000313" key="7">
    <source>
        <dbReference type="EMBL" id="KAJ5115975.1"/>
    </source>
</evidence>
<evidence type="ECO:0000256" key="3">
    <source>
        <dbReference type="ARBA" id="ARBA00023239"/>
    </source>
</evidence>
<keyword evidence="2" id="KW-0346">Stress response</keyword>
<evidence type="ECO:0000313" key="8">
    <source>
        <dbReference type="Proteomes" id="UP001149165"/>
    </source>
</evidence>
<feature type="domain" description="DJ-1/PfpI" evidence="6">
    <location>
        <begin position="81"/>
        <end position="154"/>
    </location>
</feature>
<dbReference type="Pfam" id="PF01965">
    <property type="entry name" value="DJ-1_PfpI"/>
    <property type="match status" value="1"/>
</dbReference>
<proteinExistence type="inferred from homology"/>
<keyword evidence="3" id="KW-0456">Lyase</keyword>
<reference evidence="7" key="2">
    <citation type="journal article" date="2023" name="IMA Fungus">
        <title>Comparative genomic study of the Penicillium genus elucidates a diverse pangenome and 15 lateral gene transfer events.</title>
        <authorList>
            <person name="Petersen C."/>
            <person name="Sorensen T."/>
            <person name="Nielsen M.R."/>
            <person name="Sondergaard T.E."/>
            <person name="Sorensen J.L."/>
            <person name="Fitzpatrick D.A."/>
            <person name="Frisvad J.C."/>
            <person name="Nielsen K.L."/>
        </authorList>
    </citation>
    <scope>NUCLEOTIDE SEQUENCE</scope>
    <source>
        <strain evidence="7">IBT 30069</strain>
    </source>
</reference>
<dbReference type="OrthoDB" id="543156at2759"/>
<sequence>MPPKILIVLTSHDEIPGVGPTGWYLPELAHPYEKLYKKTTITIASPKGGKAPLDPNSVKMFSEDPICKDFLSKESIWSNTEKLSEMNEKDFDAIFYVGGHGPMFDLTTNPTSISLIESFAASKKLISAVCHAPCVFLNTKDNSGKPLISNINVTGFSNAEEDAVGLSAAMPFLLESELGRVSGGKYVKAELDWGVKVVRERTSYGGVIVMGQNPGSAGGVAEEILSVLGA</sequence>
<evidence type="ECO:0000256" key="5">
    <source>
        <dbReference type="ARBA" id="ARBA00048082"/>
    </source>
</evidence>
<name>A0A9W9GCS1_9EURO</name>
<keyword evidence="8" id="KW-1185">Reference proteome</keyword>
<dbReference type="PANTHER" id="PTHR48094:SF11">
    <property type="entry name" value="GLUTATHIONE-INDEPENDENT GLYOXALASE HSP31-RELATED"/>
    <property type="match status" value="1"/>
</dbReference>
<evidence type="ECO:0000256" key="1">
    <source>
        <dbReference type="ARBA" id="ARBA00013134"/>
    </source>
</evidence>
<comment type="similarity">
    <text evidence="4">Belongs to the peptidase C56 family. HSP31-like subfamily.</text>
</comment>
<dbReference type="AlphaFoldDB" id="A0A9W9GCS1"/>
<comment type="catalytic activity">
    <reaction evidence="5">
        <text>methylglyoxal + H2O = (R)-lactate + H(+)</text>
        <dbReference type="Rhea" id="RHEA:27754"/>
        <dbReference type="ChEBI" id="CHEBI:15377"/>
        <dbReference type="ChEBI" id="CHEBI:15378"/>
        <dbReference type="ChEBI" id="CHEBI:16004"/>
        <dbReference type="ChEBI" id="CHEBI:17158"/>
        <dbReference type="EC" id="4.2.1.130"/>
    </reaction>
</comment>
<dbReference type="InterPro" id="IPR029062">
    <property type="entry name" value="Class_I_gatase-like"/>
</dbReference>
<dbReference type="PANTHER" id="PTHR48094">
    <property type="entry name" value="PROTEIN/NUCLEIC ACID DEGLYCASE DJ-1-RELATED"/>
    <property type="match status" value="1"/>
</dbReference>
<gene>
    <name evidence="7" type="ORF">N7456_000323</name>
</gene>
<protein>
    <recommendedName>
        <fullName evidence="1">D-lactate dehydratase</fullName>
        <ecNumber evidence="1">4.2.1.130</ecNumber>
    </recommendedName>
</protein>
<dbReference type="CDD" id="cd03141">
    <property type="entry name" value="GATase1_Hsp31_like"/>
    <property type="match status" value="1"/>
</dbReference>
<organism evidence="7 8">
    <name type="scientific">Penicillium angulare</name>
    <dbReference type="NCBI Taxonomy" id="116970"/>
    <lineage>
        <taxon>Eukaryota</taxon>
        <taxon>Fungi</taxon>
        <taxon>Dikarya</taxon>
        <taxon>Ascomycota</taxon>
        <taxon>Pezizomycotina</taxon>
        <taxon>Eurotiomycetes</taxon>
        <taxon>Eurotiomycetidae</taxon>
        <taxon>Eurotiales</taxon>
        <taxon>Aspergillaceae</taxon>
        <taxon>Penicillium</taxon>
    </lineage>
</organism>
<dbReference type="GO" id="GO:0005737">
    <property type="term" value="C:cytoplasm"/>
    <property type="evidence" value="ECO:0007669"/>
    <property type="project" value="TreeGrafter"/>
</dbReference>
<dbReference type="InterPro" id="IPR050325">
    <property type="entry name" value="Prot/Nucl_acid_deglycase"/>
</dbReference>
<dbReference type="Gene3D" id="3.40.50.880">
    <property type="match status" value="1"/>
</dbReference>
<reference evidence="7" key="1">
    <citation type="submission" date="2022-11" db="EMBL/GenBank/DDBJ databases">
        <authorList>
            <person name="Petersen C."/>
        </authorList>
    </citation>
    <scope>NUCLEOTIDE SEQUENCE</scope>
    <source>
        <strain evidence="7">IBT 30069</strain>
    </source>
</reference>
<dbReference type="SUPFAM" id="SSF52317">
    <property type="entry name" value="Class I glutamine amidotransferase-like"/>
    <property type="match status" value="1"/>
</dbReference>
<accession>A0A9W9GCS1</accession>
<evidence type="ECO:0000259" key="6">
    <source>
        <dbReference type="Pfam" id="PF01965"/>
    </source>
</evidence>
<dbReference type="EMBL" id="JAPQKH010000001">
    <property type="protein sequence ID" value="KAJ5115975.1"/>
    <property type="molecule type" value="Genomic_DNA"/>
</dbReference>
<evidence type="ECO:0000256" key="2">
    <source>
        <dbReference type="ARBA" id="ARBA00023016"/>
    </source>
</evidence>
<dbReference type="GO" id="GO:0019243">
    <property type="term" value="P:methylglyoxal catabolic process to D-lactate via S-lactoyl-glutathione"/>
    <property type="evidence" value="ECO:0007669"/>
    <property type="project" value="TreeGrafter"/>
</dbReference>